<dbReference type="Proteomes" id="UP000695022">
    <property type="component" value="Unplaced"/>
</dbReference>
<dbReference type="SUPFAM" id="SSF82895">
    <property type="entry name" value="TSP-1 type 1 repeat"/>
    <property type="match status" value="1"/>
</dbReference>
<dbReference type="Gene3D" id="2.20.100.10">
    <property type="entry name" value="Thrombospondin type-1 (TSP1) repeat"/>
    <property type="match status" value="1"/>
</dbReference>
<reference evidence="4" key="1">
    <citation type="submission" date="2025-08" db="UniProtKB">
        <authorList>
            <consortium name="RefSeq"/>
        </authorList>
    </citation>
    <scope>IDENTIFICATION</scope>
</reference>
<dbReference type="InterPro" id="IPR012314">
    <property type="entry name" value="Pept_M12B_GON-ADAMTSs"/>
</dbReference>
<dbReference type="InterPro" id="IPR036383">
    <property type="entry name" value="TSP1_rpt_sf"/>
</dbReference>
<dbReference type="InterPro" id="IPR000884">
    <property type="entry name" value="TSP1_rpt"/>
</dbReference>
<dbReference type="PROSITE" id="PS51046">
    <property type="entry name" value="GON"/>
    <property type="match status" value="1"/>
</dbReference>
<gene>
    <name evidence="4" type="primary">LOC106815871</name>
</gene>
<feature type="domain" description="GON" evidence="2">
    <location>
        <begin position="120"/>
        <end position="279"/>
    </location>
</feature>
<keyword evidence="1" id="KW-0479">Metal-binding</keyword>
<dbReference type="RefSeq" id="XP_014675881.1">
    <property type="nucleotide sequence ID" value="XM_014820395.1"/>
</dbReference>
<dbReference type="Pfam" id="PF08685">
    <property type="entry name" value="GON"/>
    <property type="match status" value="1"/>
</dbReference>
<accession>A0ABM1EUL0</accession>
<proteinExistence type="predicted"/>
<dbReference type="PROSITE" id="PS50092">
    <property type="entry name" value="TSP1"/>
    <property type="match status" value="1"/>
</dbReference>
<evidence type="ECO:0000313" key="3">
    <source>
        <dbReference type="Proteomes" id="UP000695022"/>
    </source>
</evidence>
<dbReference type="Pfam" id="PF19030">
    <property type="entry name" value="TSP1_ADAMTS"/>
    <property type="match status" value="1"/>
</dbReference>
<organism evidence="3 4">
    <name type="scientific">Priapulus caudatus</name>
    <name type="common">Priapulid worm</name>
    <dbReference type="NCBI Taxonomy" id="37621"/>
    <lineage>
        <taxon>Eukaryota</taxon>
        <taxon>Metazoa</taxon>
        <taxon>Ecdysozoa</taxon>
        <taxon>Scalidophora</taxon>
        <taxon>Priapulida</taxon>
        <taxon>Priapulimorpha</taxon>
        <taxon>Priapulimorphida</taxon>
        <taxon>Priapulidae</taxon>
        <taxon>Priapulus</taxon>
    </lineage>
</organism>
<evidence type="ECO:0000313" key="4">
    <source>
        <dbReference type="RefSeq" id="XP_014675881.1"/>
    </source>
</evidence>
<sequence>MVDATALMALVTALTVTMTTTMTMTMTMSLGSQLPCYSNIPAILTSWSSLHSCDFCDFFIPVIPRSLCRTPAFCSVTCGTGVKLRDITCTDHQGAPVDESQCDRKLRPLYREECNQNPCYASSCAELKKVSEVTRDDDYNIYVNGGFIKVYCHNMDSSDPKEYITLPAGDSENYSEIYQKRLNHPLTCPYNGTRYVGCNCAKELNPHGGLSTFRKIRFNITTFTVITHSGGEQCIPVAPSHQWGYGQSRGTNQMALNSVVTGSGNSLQAVYAVGQQSPN</sequence>
<name>A0ABM1EUL0_PRICU</name>
<evidence type="ECO:0000256" key="1">
    <source>
        <dbReference type="ARBA" id="ARBA00022723"/>
    </source>
</evidence>
<keyword evidence="3" id="KW-1185">Reference proteome</keyword>
<protein>
    <submittedName>
        <fullName evidence="4">A disintegrin and metalloproteinase with thrombospondin motifs 9-like</fullName>
    </submittedName>
</protein>
<evidence type="ECO:0000259" key="2">
    <source>
        <dbReference type="PROSITE" id="PS51046"/>
    </source>
</evidence>
<dbReference type="GeneID" id="106815871"/>